<dbReference type="Proteomes" id="UP000001627">
    <property type="component" value="Chromosome"/>
</dbReference>
<dbReference type="MEROPS" id="C26.964"/>
<comment type="catalytic activity">
    <reaction evidence="12">
        <text>UTP + NH4(+) + ATP = CTP + ADP + phosphate + 2 H(+)</text>
        <dbReference type="Rhea" id="RHEA:16597"/>
        <dbReference type="ChEBI" id="CHEBI:15378"/>
        <dbReference type="ChEBI" id="CHEBI:28938"/>
        <dbReference type="ChEBI" id="CHEBI:30616"/>
        <dbReference type="ChEBI" id="CHEBI:37563"/>
        <dbReference type="ChEBI" id="CHEBI:43474"/>
        <dbReference type="ChEBI" id="CHEBI:46398"/>
        <dbReference type="ChEBI" id="CHEBI:456216"/>
    </reaction>
</comment>
<feature type="active site" description="Nucleophile; for glutamine hydrolysis" evidence="12">
    <location>
        <position position="389"/>
    </location>
</feature>
<accession>C6V5Z3</accession>
<feature type="binding site" evidence="12">
    <location>
        <position position="233"/>
    </location>
    <ligand>
        <name>CTP</name>
        <dbReference type="ChEBI" id="CHEBI:37563"/>
        <note>allosteric inhibitor</note>
    </ligand>
</feature>
<feature type="binding site" evidence="12">
    <location>
        <begin position="390"/>
        <end position="393"/>
    </location>
    <ligand>
        <name>L-glutamine</name>
        <dbReference type="ChEBI" id="CHEBI:58359"/>
    </ligand>
</feature>
<feature type="binding site" evidence="12">
    <location>
        <begin position="196"/>
        <end position="201"/>
    </location>
    <ligand>
        <name>CTP</name>
        <dbReference type="ChEBI" id="CHEBI:37563"/>
        <note>allosteric inhibitor</note>
    </ligand>
</feature>
<dbReference type="SUPFAM" id="SSF52317">
    <property type="entry name" value="Class I glutamine amidotransferase-like"/>
    <property type="match status" value="1"/>
</dbReference>
<dbReference type="NCBIfam" id="NF003792">
    <property type="entry name" value="PRK05380.1"/>
    <property type="match status" value="1"/>
</dbReference>
<dbReference type="GO" id="GO:0003883">
    <property type="term" value="F:CTP synthase activity"/>
    <property type="evidence" value="ECO:0007669"/>
    <property type="project" value="UniProtKB-UniRule"/>
</dbReference>
<evidence type="ECO:0000256" key="2">
    <source>
        <dbReference type="ARBA" id="ARBA00007533"/>
    </source>
</evidence>
<feature type="binding site" evidence="12">
    <location>
        <position position="251"/>
    </location>
    <ligand>
        <name>ATP</name>
        <dbReference type="ChEBI" id="CHEBI:30616"/>
    </ligand>
</feature>
<reference evidence="15 16" key="1">
    <citation type="journal article" date="2009" name="Nucleic Acids Res.">
        <title>Analysis of complete genome sequence of Neorickettsia risticii: causative agent of Potomac horse fever.</title>
        <authorList>
            <person name="Lin M."/>
            <person name="Zhang C."/>
            <person name="Gibson K."/>
            <person name="Rikihisa Y."/>
        </authorList>
    </citation>
    <scope>NUCLEOTIDE SEQUENCE [LARGE SCALE GENOMIC DNA]</scope>
    <source>
        <strain evidence="15 16">Illinois</strain>
    </source>
</reference>
<feature type="binding site" evidence="12">
    <location>
        <position position="23"/>
    </location>
    <ligand>
        <name>UTP</name>
        <dbReference type="ChEBI" id="CHEBI:46398"/>
    </ligand>
</feature>
<dbReference type="HOGENOM" id="CLU_011675_5_0_5"/>
<evidence type="ECO:0000259" key="13">
    <source>
        <dbReference type="Pfam" id="PF00117"/>
    </source>
</evidence>
<keyword evidence="3 12" id="KW-0436">Ligase</keyword>
<dbReference type="NCBIfam" id="TIGR00337">
    <property type="entry name" value="PyrG"/>
    <property type="match status" value="1"/>
</dbReference>
<dbReference type="GO" id="GO:0042802">
    <property type="term" value="F:identical protein binding"/>
    <property type="evidence" value="ECO:0007669"/>
    <property type="project" value="TreeGrafter"/>
</dbReference>
<dbReference type="OrthoDB" id="9801107at2"/>
<evidence type="ECO:0000313" key="16">
    <source>
        <dbReference type="Proteomes" id="UP000001627"/>
    </source>
</evidence>
<dbReference type="GO" id="GO:0005524">
    <property type="term" value="F:ATP binding"/>
    <property type="evidence" value="ECO:0007669"/>
    <property type="project" value="UniProtKB-KW"/>
</dbReference>
<dbReference type="Gene3D" id="3.40.50.880">
    <property type="match status" value="1"/>
</dbReference>
<name>C6V5Z3_NEORI</name>
<comment type="miscellaneous">
    <text evidence="12">CTPSs have evolved a hybrid strategy for distinguishing between UTP and CTP. The overlapping regions of the product feedback inhibitory and substrate sites recognize a common feature in both compounds, the triphosphate moiety. To differentiate isosteric substrate and product pyrimidine rings, an additional pocket far from the expected kinase/ligase catalytic site, specifically recognizes the cytosine and ribose portions of the product inhibitor.</text>
</comment>
<dbReference type="STRING" id="434131.NRI_0843"/>
<dbReference type="UniPathway" id="UPA00159">
    <property type="reaction ID" value="UER00277"/>
</dbReference>
<dbReference type="EC" id="6.3.4.2" evidence="12"/>
<dbReference type="GO" id="GO:0019856">
    <property type="term" value="P:pyrimidine nucleobase biosynthetic process"/>
    <property type="evidence" value="ECO:0007669"/>
    <property type="project" value="TreeGrafter"/>
</dbReference>
<dbReference type="EMBL" id="CP001431">
    <property type="protein sequence ID" value="ACT69807.1"/>
    <property type="molecule type" value="Genomic_DNA"/>
</dbReference>
<keyword evidence="6 12" id="KW-0067">ATP-binding</keyword>
<dbReference type="SUPFAM" id="SSF52540">
    <property type="entry name" value="P-loop containing nucleoside triphosphate hydrolases"/>
    <property type="match status" value="1"/>
</dbReference>
<dbReference type="KEGG" id="nri:NRI_0843"/>
<comment type="caution">
    <text evidence="12">Lacks conserved residue(s) required for the propagation of feature annotation.</text>
</comment>
<keyword evidence="9 12" id="KW-0665">Pyrimidine biosynthesis</keyword>
<dbReference type="GO" id="GO:0004359">
    <property type="term" value="F:glutaminase activity"/>
    <property type="evidence" value="ECO:0007669"/>
    <property type="project" value="RHEA"/>
</dbReference>
<dbReference type="GO" id="GO:0044210">
    <property type="term" value="P:'de novo' CTP biosynthetic process"/>
    <property type="evidence" value="ECO:0007669"/>
    <property type="project" value="UniProtKB-UniRule"/>
</dbReference>
<comment type="pathway">
    <text evidence="1 12">Pyrimidine metabolism; CTP biosynthesis via de novo pathway; CTP from UDP: step 2/2.</text>
</comment>
<dbReference type="PANTHER" id="PTHR11550">
    <property type="entry name" value="CTP SYNTHASE"/>
    <property type="match status" value="1"/>
</dbReference>
<feature type="binding site" evidence="12">
    <location>
        <position position="233"/>
    </location>
    <ligand>
        <name>UTP</name>
        <dbReference type="ChEBI" id="CHEBI:46398"/>
    </ligand>
</feature>
<dbReference type="Pfam" id="PF00117">
    <property type="entry name" value="GATase"/>
    <property type="match status" value="1"/>
</dbReference>
<feature type="domain" description="CTP synthase N-terminal" evidence="14">
    <location>
        <begin position="14"/>
        <end position="274"/>
    </location>
</feature>
<evidence type="ECO:0000256" key="11">
    <source>
        <dbReference type="ARBA" id="ARBA00059148"/>
    </source>
</evidence>
<comment type="catalytic activity">
    <reaction evidence="12">
        <text>L-glutamine + H2O = L-glutamate + NH4(+)</text>
        <dbReference type="Rhea" id="RHEA:15889"/>
        <dbReference type="ChEBI" id="CHEBI:15377"/>
        <dbReference type="ChEBI" id="CHEBI:28938"/>
        <dbReference type="ChEBI" id="CHEBI:29985"/>
        <dbReference type="ChEBI" id="CHEBI:58359"/>
    </reaction>
</comment>
<feature type="region of interest" description="Amidoligase domain" evidence="12">
    <location>
        <begin position="1"/>
        <end position="276"/>
    </location>
</feature>
<protein>
    <recommendedName>
        <fullName evidence="12">CTP synthase</fullName>
        <ecNumber evidence="12">6.3.4.2</ecNumber>
    </recommendedName>
    <alternativeName>
        <fullName evidence="12">Cytidine 5'-triphosphate synthase</fullName>
    </alternativeName>
    <alternativeName>
        <fullName evidence="12">Cytidine triphosphate synthetase</fullName>
        <shortName evidence="12">CTP synthetase</shortName>
        <shortName evidence="12">CTPS</shortName>
    </alternativeName>
    <alternativeName>
        <fullName evidence="12">UTP--ammonia ligase</fullName>
    </alternativeName>
</protein>
<feature type="active site" evidence="12">
    <location>
        <position position="529"/>
    </location>
</feature>
<dbReference type="FunFam" id="3.40.50.880:FF:000002">
    <property type="entry name" value="CTP synthase"/>
    <property type="match status" value="1"/>
</dbReference>
<feature type="binding site" evidence="12">
    <location>
        <begin position="156"/>
        <end position="158"/>
    </location>
    <ligand>
        <name>CTP</name>
        <dbReference type="ChEBI" id="CHEBI:37563"/>
        <note>allosteric inhibitor</note>
    </ligand>
</feature>
<comment type="catalytic activity">
    <reaction evidence="10 12">
        <text>UTP + L-glutamine + ATP + H2O = CTP + L-glutamate + ADP + phosphate + 2 H(+)</text>
        <dbReference type="Rhea" id="RHEA:26426"/>
        <dbReference type="ChEBI" id="CHEBI:15377"/>
        <dbReference type="ChEBI" id="CHEBI:15378"/>
        <dbReference type="ChEBI" id="CHEBI:29985"/>
        <dbReference type="ChEBI" id="CHEBI:30616"/>
        <dbReference type="ChEBI" id="CHEBI:37563"/>
        <dbReference type="ChEBI" id="CHEBI:43474"/>
        <dbReference type="ChEBI" id="CHEBI:46398"/>
        <dbReference type="ChEBI" id="CHEBI:58359"/>
        <dbReference type="ChEBI" id="CHEBI:456216"/>
        <dbReference type="EC" id="6.3.4.2"/>
    </reaction>
</comment>
<dbReference type="InterPro" id="IPR004468">
    <property type="entry name" value="CTP_synthase"/>
</dbReference>
<dbReference type="Pfam" id="PF06418">
    <property type="entry name" value="CTP_synth_N"/>
    <property type="match status" value="1"/>
</dbReference>
<evidence type="ECO:0000256" key="10">
    <source>
        <dbReference type="ARBA" id="ARBA00047781"/>
    </source>
</evidence>
<evidence type="ECO:0000259" key="14">
    <source>
        <dbReference type="Pfam" id="PF06418"/>
    </source>
</evidence>
<sequence>MLTTPLPSKVPCAFIFVTGGVSSSVGKGLTTSALASLMQSMGFRVCIRKMDPYLNVDPGTMSPLQHGEVFVTEDGTEADLDLGHYERFTGINCTRYDSTTAGRVYVDLIERERNGEYLGATVQVIPHVTNLIKNFIYWGSDQYDVILCEIGGTVGDIEGQPFFESARQVAYEVGKENVIYVHLTLVPYLKASGELKTKPSQHSVKALNALGIQPDFLICRTQSAQMSAADKRKIALFCNVKEGNVIEAQDVDNIYKIPLIYKEQGLDTKISALLGHGPLEADVSHWKEIVERTRSLANSGKKLSVAIIGKYSGLCDAYISVDAALQHAAFAVGVNLSVQIIDARGENMSDLSKFDMILIPGGFGNNGIDGKLLAITHARVNNVPFLGICFGFQLAILEFARNVVGIKDADSTEFNKNCKAPVICFLDEWHRSDSSVERRDQSSQLGGTMRLGKYNCVLKKGSKAYTIYNETEVIAERHRHRYEANPHYLPELERKGMLFSGHSERGCNIPEILELTDHPWFLGVQFHPEFKSRIFKPHPLFLSFVKAGLLRKYS</sequence>
<feature type="binding site" evidence="12">
    <location>
        <begin position="24"/>
        <end position="29"/>
    </location>
    <ligand>
        <name>ATP</name>
        <dbReference type="ChEBI" id="CHEBI:30616"/>
    </ligand>
</feature>
<evidence type="ECO:0000256" key="6">
    <source>
        <dbReference type="ARBA" id="ARBA00022840"/>
    </source>
</evidence>
<keyword evidence="16" id="KW-1185">Reference proteome</keyword>
<keyword evidence="8 12" id="KW-0315">Glutamine amidotransferase</keyword>
<feature type="active site" evidence="12">
    <location>
        <position position="527"/>
    </location>
</feature>
<dbReference type="Gene3D" id="3.40.50.300">
    <property type="entry name" value="P-loop containing nucleotide triphosphate hydrolases"/>
    <property type="match status" value="1"/>
</dbReference>
<dbReference type="InterPro" id="IPR033828">
    <property type="entry name" value="GATase1_CTP_Synthase"/>
</dbReference>
<evidence type="ECO:0000256" key="4">
    <source>
        <dbReference type="ARBA" id="ARBA00022723"/>
    </source>
</evidence>
<feature type="binding site" evidence="12">
    <location>
        <position position="149"/>
    </location>
    <ligand>
        <name>Mg(2+)</name>
        <dbReference type="ChEBI" id="CHEBI:18420"/>
    </ligand>
</feature>
<feature type="binding site" evidence="12">
    <location>
        <position position="81"/>
    </location>
    <ligand>
        <name>Mg(2+)</name>
        <dbReference type="ChEBI" id="CHEBI:18420"/>
    </ligand>
</feature>
<evidence type="ECO:0000256" key="1">
    <source>
        <dbReference type="ARBA" id="ARBA00005171"/>
    </source>
</evidence>
<dbReference type="AlphaFoldDB" id="C6V5Z3"/>
<keyword evidence="5 12" id="KW-0547">Nucleotide-binding</keyword>
<comment type="function">
    <text evidence="11 12">Catalyzes the ATP-dependent amination of UTP to CTP with either L-glutamine or ammonia as the source of nitrogen. Regulates intracellular CTP levels through interactions with the four ribonucleotide triphosphates.</text>
</comment>
<dbReference type="CDD" id="cd03113">
    <property type="entry name" value="CTPS_N"/>
    <property type="match status" value="1"/>
</dbReference>
<comment type="activity regulation">
    <text evidence="12">Allosterically activated by GTP, when glutamine is the substrate; GTP has no effect on the reaction when ammonia is the substrate. The allosteric effector GTP functions by stabilizing the protein conformation that binds the tetrahedral intermediate(s) formed during glutamine hydrolysis. Inhibited by the product CTP, via allosteric rather than competitive inhibition.</text>
</comment>
<dbReference type="InterPro" id="IPR027417">
    <property type="entry name" value="P-loop_NTPase"/>
</dbReference>
<feature type="binding site" evidence="12">
    <location>
        <begin position="196"/>
        <end position="201"/>
    </location>
    <ligand>
        <name>UTP</name>
        <dbReference type="ChEBI" id="CHEBI:46398"/>
    </ligand>
</feature>
<feature type="binding site" evidence="12">
    <location>
        <position position="362"/>
    </location>
    <ligand>
        <name>L-glutamine</name>
        <dbReference type="ChEBI" id="CHEBI:58359"/>
    </ligand>
</feature>
<evidence type="ECO:0000256" key="12">
    <source>
        <dbReference type="HAMAP-Rule" id="MF_01227"/>
    </source>
</evidence>
<dbReference type="HAMAP" id="MF_01227">
    <property type="entry name" value="PyrG"/>
    <property type="match status" value="1"/>
</dbReference>
<gene>
    <name evidence="12 15" type="primary">pyrG</name>
    <name evidence="15" type="ordered locus">NRI_0843</name>
</gene>
<dbReference type="GO" id="GO:0046872">
    <property type="term" value="F:metal ion binding"/>
    <property type="evidence" value="ECO:0007669"/>
    <property type="project" value="UniProtKB-KW"/>
</dbReference>
<dbReference type="PROSITE" id="PS51273">
    <property type="entry name" value="GATASE_TYPE_1"/>
    <property type="match status" value="1"/>
</dbReference>
<dbReference type="InterPro" id="IPR017926">
    <property type="entry name" value="GATASE"/>
</dbReference>
<keyword evidence="4 12" id="KW-0479">Metal-binding</keyword>
<feature type="binding site" evidence="12">
    <location>
        <position position="413"/>
    </location>
    <ligand>
        <name>L-glutamine</name>
        <dbReference type="ChEBI" id="CHEBI:58359"/>
    </ligand>
</feature>
<evidence type="ECO:0000256" key="5">
    <source>
        <dbReference type="ARBA" id="ARBA00022741"/>
    </source>
</evidence>
<dbReference type="GO" id="GO:0005829">
    <property type="term" value="C:cytosol"/>
    <property type="evidence" value="ECO:0007669"/>
    <property type="project" value="TreeGrafter"/>
</dbReference>
<proteinExistence type="inferred from homology"/>
<dbReference type="eggNOG" id="COG0504">
    <property type="taxonomic scope" value="Bacteria"/>
</dbReference>
<comment type="subunit">
    <text evidence="12">Homotetramer.</text>
</comment>
<evidence type="ECO:0000256" key="8">
    <source>
        <dbReference type="ARBA" id="ARBA00022962"/>
    </source>
</evidence>
<evidence type="ECO:0000256" key="9">
    <source>
        <dbReference type="ARBA" id="ARBA00022975"/>
    </source>
</evidence>
<feature type="binding site" evidence="12">
    <location>
        <position position="23"/>
    </location>
    <ligand>
        <name>CTP</name>
        <dbReference type="ChEBI" id="CHEBI:37563"/>
        <note>allosteric inhibitor</note>
    </ligand>
</feature>
<evidence type="ECO:0000313" key="15">
    <source>
        <dbReference type="EMBL" id="ACT69807.1"/>
    </source>
</evidence>
<dbReference type="CDD" id="cd01746">
    <property type="entry name" value="GATase1_CTP_Synthase"/>
    <property type="match status" value="1"/>
</dbReference>
<dbReference type="InterPro" id="IPR029062">
    <property type="entry name" value="Class_I_gatase-like"/>
</dbReference>
<dbReference type="RefSeq" id="WP_015816688.1">
    <property type="nucleotide sequence ID" value="NC_013009.1"/>
</dbReference>
<comment type="similarity">
    <text evidence="2 12">Belongs to the CTP synthase family.</text>
</comment>
<evidence type="ECO:0000256" key="3">
    <source>
        <dbReference type="ARBA" id="ARBA00022598"/>
    </source>
</evidence>
<feature type="domain" description="Glutamine amidotransferase" evidence="13">
    <location>
        <begin position="314"/>
        <end position="546"/>
    </location>
</feature>
<keyword evidence="7 12" id="KW-0460">Magnesium</keyword>
<dbReference type="PANTHER" id="PTHR11550:SF0">
    <property type="entry name" value="CTP SYNTHASE-RELATED"/>
    <property type="match status" value="1"/>
</dbReference>
<dbReference type="GO" id="GO:0097268">
    <property type="term" value="C:cytoophidium"/>
    <property type="evidence" value="ECO:0007669"/>
    <property type="project" value="UniProtKB-ARBA"/>
</dbReference>
<feature type="binding site" evidence="12">
    <location>
        <position position="81"/>
    </location>
    <ligand>
        <name>ATP</name>
        <dbReference type="ChEBI" id="CHEBI:30616"/>
    </ligand>
</feature>
<dbReference type="FunFam" id="3.40.50.300:FF:000009">
    <property type="entry name" value="CTP synthase"/>
    <property type="match status" value="1"/>
</dbReference>
<feature type="binding site" evidence="12">
    <location>
        <position position="481"/>
    </location>
    <ligand>
        <name>L-glutamine</name>
        <dbReference type="ChEBI" id="CHEBI:58359"/>
    </ligand>
</feature>
<dbReference type="InterPro" id="IPR017456">
    <property type="entry name" value="CTP_synthase_N"/>
</dbReference>
<organism evidence="15 16">
    <name type="scientific">Neorickettsia risticii (strain Illinois)</name>
    <dbReference type="NCBI Taxonomy" id="434131"/>
    <lineage>
        <taxon>Bacteria</taxon>
        <taxon>Pseudomonadati</taxon>
        <taxon>Pseudomonadota</taxon>
        <taxon>Alphaproteobacteria</taxon>
        <taxon>Rickettsiales</taxon>
        <taxon>Anaplasmataceae</taxon>
        <taxon>Neorickettsia</taxon>
    </lineage>
</organism>
<evidence type="ECO:0000256" key="7">
    <source>
        <dbReference type="ARBA" id="ARBA00022842"/>
    </source>
</evidence>